<dbReference type="Pfam" id="PF06276">
    <property type="entry name" value="FhuF"/>
    <property type="match status" value="1"/>
</dbReference>
<evidence type="ECO:0000313" key="3">
    <source>
        <dbReference type="EMBL" id="ODM23759.1"/>
    </source>
</evidence>
<evidence type="ECO:0000259" key="1">
    <source>
        <dbReference type="Pfam" id="PF04183"/>
    </source>
</evidence>
<reference evidence="3 4" key="1">
    <citation type="journal article" date="2016" name="BMC Genomics">
        <title>Comparative genomic and transcriptomic analyses of the Fuzhuan brick tea-fermentation fungus Aspergillus cristatus.</title>
        <authorList>
            <person name="Ge Y."/>
            <person name="Wang Y."/>
            <person name="Liu Y."/>
            <person name="Tan Y."/>
            <person name="Ren X."/>
            <person name="Zhang X."/>
            <person name="Hyde K.D."/>
            <person name="Liu Y."/>
            <person name="Liu Z."/>
        </authorList>
    </citation>
    <scope>NUCLEOTIDE SEQUENCE [LARGE SCALE GENOMIC DNA]</scope>
    <source>
        <strain evidence="3 4">GZAAS20.1005</strain>
    </source>
</reference>
<name>A0A1E3BS28_ASPCR</name>
<dbReference type="InterPro" id="IPR037455">
    <property type="entry name" value="LucA/IucC-like"/>
</dbReference>
<dbReference type="PANTHER" id="PTHR34384:SF5">
    <property type="entry name" value="L-2,3-DIAMINOPROPANOATE--CITRATE LIGASE"/>
    <property type="match status" value="1"/>
</dbReference>
<dbReference type="Pfam" id="PF04183">
    <property type="entry name" value="IucA_IucC"/>
    <property type="match status" value="1"/>
</dbReference>
<evidence type="ECO:0000259" key="2">
    <source>
        <dbReference type="Pfam" id="PF06276"/>
    </source>
</evidence>
<evidence type="ECO:0000313" key="4">
    <source>
        <dbReference type="Proteomes" id="UP000094569"/>
    </source>
</evidence>
<dbReference type="PANTHER" id="PTHR34384">
    <property type="entry name" value="L-2,3-DIAMINOPROPANOATE--CITRATE LIGASE"/>
    <property type="match status" value="1"/>
</dbReference>
<evidence type="ECO:0008006" key="5">
    <source>
        <dbReference type="Google" id="ProtNLM"/>
    </source>
</evidence>
<protein>
    <recommendedName>
        <fullName evidence="5">Aerobactin siderophore biosynthesis IucA/IucC N-terminal domain-containing protein</fullName>
    </recommendedName>
</protein>
<dbReference type="InterPro" id="IPR007310">
    <property type="entry name" value="Aerobactin_biosyn_IucA/IucC_N"/>
</dbReference>
<feature type="domain" description="Aerobactin siderophore biosynthesis IucA/IucC-like C-terminal" evidence="2">
    <location>
        <begin position="409"/>
        <end position="567"/>
    </location>
</feature>
<dbReference type="GO" id="GO:0016881">
    <property type="term" value="F:acid-amino acid ligase activity"/>
    <property type="evidence" value="ECO:0007669"/>
    <property type="project" value="UniProtKB-ARBA"/>
</dbReference>
<dbReference type="Proteomes" id="UP000094569">
    <property type="component" value="Unassembled WGS sequence"/>
</dbReference>
<keyword evidence="4" id="KW-1185">Reference proteome</keyword>
<dbReference type="EMBL" id="JXNT01000001">
    <property type="protein sequence ID" value="ODM23759.1"/>
    <property type="molecule type" value="Genomic_DNA"/>
</dbReference>
<comment type="caution">
    <text evidence="3">The sequence shown here is derived from an EMBL/GenBank/DDBJ whole genome shotgun (WGS) entry which is preliminary data.</text>
</comment>
<dbReference type="Gene3D" id="1.10.510.40">
    <property type="match status" value="1"/>
</dbReference>
<feature type="domain" description="Aerobactin siderophore biosynthesis IucA/IucC N-terminal" evidence="1">
    <location>
        <begin position="276"/>
        <end position="384"/>
    </location>
</feature>
<organism evidence="3 4">
    <name type="scientific">Aspergillus cristatus</name>
    <name type="common">Chinese Fuzhuan brick tea-fermentation fungus</name>
    <name type="synonym">Eurotium cristatum</name>
    <dbReference type="NCBI Taxonomy" id="573508"/>
    <lineage>
        <taxon>Eukaryota</taxon>
        <taxon>Fungi</taxon>
        <taxon>Dikarya</taxon>
        <taxon>Ascomycota</taxon>
        <taxon>Pezizomycotina</taxon>
        <taxon>Eurotiomycetes</taxon>
        <taxon>Eurotiomycetidae</taxon>
        <taxon>Eurotiales</taxon>
        <taxon>Aspergillaceae</taxon>
        <taxon>Aspergillus</taxon>
        <taxon>Aspergillus subgen. Aspergillus</taxon>
    </lineage>
</organism>
<dbReference type="OrthoDB" id="2117718at2759"/>
<dbReference type="VEuPathDB" id="FungiDB:SI65_01348"/>
<dbReference type="InterPro" id="IPR022770">
    <property type="entry name" value="IucA/IucC-like_C"/>
</dbReference>
<proteinExistence type="predicted"/>
<dbReference type="AlphaFoldDB" id="A0A1E3BS28"/>
<accession>A0A1E3BS28</accession>
<dbReference type="GO" id="GO:0019290">
    <property type="term" value="P:siderophore biosynthetic process"/>
    <property type="evidence" value="ECO:0007669"/>
    <property type="project" value="InterPro"/>
</dbReference>
<gene>
    <name evidence="3" type="ORF">SI65_01348</name>
</gene>
<dbReference type="STRING" id="573508.A0A1E3BS28"/>
<sequence length="582" mass="65733">MTITANRQRACLETAKRLITHLINEGLVAATLYHESQHNWLRIQNSPNHHSRDARVAELRVPLRNDAYVETSPDDTVRNSSRVVFLKTGDLANQPVIVRVADGENADDVEQSDPCAIFEICIAELEVQPAMRDRILRQLGNSVDMQERWLEMSMSMPALNLDSPAIQWEQSLIIGHPTHPFHKTCFAQPPLDPVHPGDLSRILAPDLAFISLPATTVKVYGPIREVIKPLLEQLDIASELGAFEKDRVVIPCLAQQLPAIKQCFPDIAVLNIVPNIADAQASIRTVSIKPSFNFPYHLKFALSCEITSALRIVPPWSVSEAPGLSNVLQTLLPPDLWVYREVAGVTGVQEDITEARQLGCIVREDVMPRAEQNGEALVMAAALIERPGQGTQTYAERLFGLNTLDRKRDWFRRYTRCLFQLTLPPLVNYGIGLEAHGQNMVVRINKQTRSIQGFALRDLGGSRIHNLTFTAHKFKFDTLSRDKNPIFMDDITAVWDRIHHVVLQNHVGYLMDALGLDKHGGWSIVREELKGVLNDGEESRGREVYEYFLKGEMAFKCFFKMRLADNTRHFIEKMVPNIVLRN</sequence>